<evidence type="ECO:0000256" key="6">
    <source>
        <dbReference type="ARBA" id="ARBA00022989"/>
    </source>
</evidence>
<dbReference type="PANTHER" id="PTHR21137">
    <property type="entry name" value="ODORANT RECEPTOR"/>
    <property type="match status" value="1"/>
</dbReference>
<gene>
    <name evidence="10" type="ORF">ACAOBT_LOCUS22414</name>
</gene>
<evidence type="ECO:0000256" key="1">
    <source>
        <dbReference type="ARBA" id="ARBA00004651"/>
    </source>
</evidence>
<reference evidence="10" key="1">
    <citation type="submission" date="2022-03" db="EMBL/GenBank/DDBJ databases">
        <authorList>
            <person name="Sayadi A."/>
        </authorList>
    </citation>
    <scope>NUCLEOTIDE SEQUENCE</scope>
</reference>
<keyword evidence="6" id="KW-1133">Transmembrane helix</keyword>
<evidence type="ECO:0000256" key="8">
    <source>
        <dbReference type="ARBA" id="ARBA00023170"/>
    </source>
</evidence>
<comment type="caution">
    <text evidence="10">The sequence shown here is derived from an EMBL/GenBank/DDBJ whole genome shotgun (WGS) entry which is preliminary data.</text>
</comment>
<protein>
    <submittedName>
        <fullName evidence="10">Uncharacterized protein</fullName>
    </submittedName>
</protein>
<evidence type="ECO:0000256" key="9">
    <source>
        <dbReference type="ARBA" id="ARBA00023224"/>
    </source>
</evidence>
<keyword evidence="11" id="KW-1185">Reference proteome</keyword>
<keyword evidence="4" id="KW-0812">Transmembrane</keyword>
<comment type="subcellular location">
    <subcellularLocation>
        <location evidence="1">Cell membrane</location>
        <topology evidence="1">Multi-pass membrane protein</topology>
    </subcellularLocation>
</comment>
<dbReference type="GO" id="GO:0004984">
    <property type="term" value="F:olfactory receptor activity"/>
    <property type="evidence" value="ECO:0007669"/>
    <property type="project" value="InterPro"/>
</dbReference>
<dbReference type="PANTHER" id="PTHR21137:SF35">
    <property type="entry name" value="ODORANT RECEPTOR 19A-RELATED"/>
    <property type="match status" value="1"/>
</dbReference>
<evidence type="ECO:0000256" key="4">
    <source>
        <dbReference type="ARBA" id="ARBA00022692"/>
    </source>
</evidence>
<sequence length="66" mass="7615">MESVYLSRWNETPCMKSKKDIVFVLMKSKVPAKITAFKVLTLNYETFLKVVKLSFSFYTVLSTVAN</sequence>
<accession>A0A9P0LBP4</accession>
<evidence type="ECO:0000256" key="7">
    <source>
        <dbReference type="ARBA" id="ARBA00023136"/>
    </source>
</evidence>
<dbReference type="GO" id="GO:0005549">
    <property type="term" value="F:odorant binding"/>
    <property type="evidence" value="ECO:0007669"/>
    <property type="project" value="InterPro"/>
</dbReference>
<keyword evidence="8" id="KW-0675">Receptor</keyword>
<dbReference type="OrthoDB" id="6743260at2759"/>
<dbReference type="Proteomes" id="UP001152888">
    <property type="component" value="Unassembled WGS sequence"/>
</dbReference>
<evidence type="ECO:0000313" key="11">
    <source>
        <dbReference type="Proteomes" id="UP001152888"/>
    </source>
</evidence>
<evidence type="ECO:0000256" key="2">
    <source>
        <dbReference type="ARBA" id="ARBA00022475"/>
    </source>
</evidence>
<dbReference type="GO" id="GO:0007165">
    <property type="term" value="P:signal transduction"/>
    <property type="evidence" value="ECO:0007669"/>
    <property type="project" value="UniProtKB-KW"/>
</dbReference>
<proteinExistence type="predicted"/>
<dbReference type="AlphaFoldDB" id="A0A9P0LBP4"/>
<dbReference type="GO" id="GO:0005886">
    <property type="term" value="C:plasma membrane"/>
    <property type="evidence" value="ECO:0007669"/>
    <property type="project" value="UniProtKB-SubCell"/>
</dbReference>
<name>A0A9P0LBP4_ACAOB</name>
<evidence type="ECO:0000313" key="10">
    <source>
        <dbReference type="EMBL" id="CAH1995139.1"/>
    </source>
</evidence>
<keyword evidence="9" id="KW-0807">Transducer</keyword>
<organism evidence="10 11">
    <name type="scientific">Acanthoscelides obtectus</name>
    <name type="common">Bean weevil</name>
    <name type="synonym">Bruchus obtectus</name>
    <dbReference type="NCBI Taxonomy" id="200917"/>
    <lineage>
        <taxon>Eukaryota</taxon>
        <taxon>Metazoa</taxon>
        <taxon>Ecdysozoa</taxon>
        <taxon>Arthropoda</taxon>
        <taxon>Hexapoda</taxon>
        <taxon>Insecta</taxon>
        <taxon>Pterygota</taxon>
        <taxon>Neoptera</taxon>
        <taxon>Endopterygota</taxon>
        <taxon>Coleoptera</taxon>
        <taxon>Polyphaga</taxon>
        <taxon>Cucujiformia</taxon>
        <taxon>Chrysomeloidea</taxon>
        <taxon>Chrysomelidae</taxon>
        <taxon>Bruchinae</taxon>
        <taxon>Bruchini</taxon>
        <taxon>Acanthoscelides</taxon>
    </lineage>
</organism>
<keyword evidence="3" id="KW-0716">Sensory transduction</keyword>
<evidence type="ECO:0000256" key="3">
    <source>
        <dbReference type="ARBA" id="ARBA00022606"/>
    </source>
</evidence>
<keyword evidence="7" id="KW-0472">Membrane</keyword>
<dbReference type="EMBL" id="CAKOFQ010007215">
    <property type="protein sequence ID" value="CAH1995139.1"/>
    <property type="molecule type" value="Genomic_DNA"/>
</dbReference>
<keyword evidence="5" id="KW-0552">Olfaction</keyword>
<keyword evidence="2" id="KW-1003">Cell membrane</keyword>
<dbReference type="InterPro" id="IPR004117">
    <property type="entry name" value="7tm6_olfct_rcpt"/>
</dbReference>
<evidence type="ECO:0000256" key="5">
    <source>
        <dbReference type="ARBA" id="ARBA00022725"/>
    </source>
</evidence>